<organism evidence="1 2">
    <name type="scientific">Obba rivulosa</name>
    <dbReference type="NCBI Taxonomy" id="1052685"/>
    <lineage>
        <taxon>Eukaryota</taxon>
        <taxon>Fungi</taxon>
        <taxon>Dikarya</taxon>
        <taxon>Basidiomycota</taxon>
        <taxon>Agaricomycotina</taxon>
        <taxon>Agaricomycetes</taxon>
        <taxon>Polyporales</taxon>
        <taxon>Gelatoporiaceae</taxon>
        <taxon>Obba</taxon>
    </lineage>
</organism>
<proteinExistence type="predicted"/>
<dbReference type="Pfam" id="PF14441">
    <property type="entry name" value="OTT_1508_deam"/>
    <property type="match status" value="1"/>
</dbReference>
<dbReference type="OrthoDB" id="2867883at2759"/>
<dbReference type="Proteomes" id="UP000250043">
    <property type="component" value="Unassembled WGS sequence"/>
</dbReference>
<evidence type="ECO:0000313" key="1">
    <source>
        <dbReference type="EMBL" id="OCH89965.1"/>
    </source>
</evidence>
<evidence type="ECO:0000313" key="2">
    <source>
        <dbReference type="Proteomes" id="UP000250043"/>
    </source>
</evidence>
<dbReference type="AlphaFoldDB" id="A0A8E2DJ30"/>
<gene>
    <name evidence="1" type="ORF">OBBRIDRAFT_835417</name>
</gene>
<protein>
    <submittedName>
        <fullName evidence="1">Uncharacterized protein</fullName>
    </submittedName>
</protein>
<reference evidence="1 2" key="1">
    <citation type="submission" date="2016-07" db="EMBL/GenBank/DDBJ databases">
        <title>Draft genome of the white-rot fungus Obba rivulosa 3A-2.</title>
        <authorList>
            <consortium name="DOE Joint Genome Institute"/>
            <person name="Miettinen O."/>
            <person name="Riley R."/>
            <person name="Acob R."/>
            <person name="Barry K."/>
            <person name="Cullen D."/>
            <person name="De Vries R."/>
            <person name="Hainaut M."/>
            <person name="Hatakka A."/>
            <person name="Henrissat B."/>
            <person name="Hilden K."/>
            <person name="Kuo R."/>
            <person name="Labutti K."/>
            <person name="Lipzen A."/>
            <person name="Makela M.R."/>
            <person name="Sandor L."/>
            <person name="Spatafora J.W."/>
            <person name="Grigoriev I.V."/>
            <person name="Hibbett D.S."/>
        </authorList>
    </citation>
    <scope>NUCLEOTIDE SEQUENCE [LARGE SCALE GENOMIC DNA]</scope>
    <source>
        <strain evidence="1 2">3A-2</strain>
    </source>
</reference>
<dbReference type="InterPro" id="IPR027796">
    <property type="entry name" value="OTT_1508_deam-like"/>
</dbReference>
<keyword evidence="2" id="KW-1185">Reference proteome</keyword>
<sequence>MLQALNQEHAVEEQFYQALDEWKTHGKRELYPDCRGWSQEAYGDHEHDLEGLQTVFARFWGRLDTAHALISSSVVTDKCLRAFRSLGARQHALPFTLPSRKRTGLTYTWKAVFRFFKDGIPLSDNSAQPVQPRPAVRFLQTPTDYVRSFIESTFPHTCEAEAIDALLRQEVIAWAWTTDDVIISRLHPEVQLVSHFLRKSVTPHSSCIGTSRPTCWACQKYLQIAVMPPEYSSWHYSERCNRMRCDQRVPSSSEGCQVAMIIETYLREGLERHLDIN</sequence>
<name>A0A8E2DJ30_9APHY</name>
<accession>A0A8E2DJ30</accession>
<dbReference type="EMBL" id="KV722415">
    <property type="protein sequence ID" value="OCH89965.1"/>
    <property type="molecule type" value="Genomic_DNA"/>
</dbReference>